<evidence type="ECO:0000259" key="9">
    <source>
        <dbReference type="Pfam" id="PF18967"/>
    </source>
</evidence>
<evidence type="ECO:0000313" key="10">
    <source>
        <dbReference type="EMBL" id="MFD0849194.1"/>
    </source>
</evidence>
<keyword evidence="5 8" id="KW-1133">Transmembrane helix</keyword>
<protein>
    <recommendedName>
        <fullName evidence="9">Pycsar effector protein domain-containing protein</fullName>
    </recommendedName>
</protein>
<feature type="domain" description="Pycsar effector protein" evidence="9">
    <location>
        <begin position="48"/>
        <end position="177"/>
    </location>
</feature>
<evidence type="ECO:0000256" key="8">
    <source>
        <dbReference type="SAM" id="Phobius"/>
    </source>
</evidence>
<evidence type="ECO:0000256" key="1">
    <source>
        <dbReference type="ARBA" id="ARBA00004236"/>
    </source>
</evidence>
<comment type="caution">
    <text evidence="10">The sequence shown here is derived from an EMBL/GenBank/DDBJ whole genome shotgun (WGS) entry which is preliminary data.</text>
</comment>
<evidence type="ECO:0000256" key="2">
    <source>
        <dbReference type="ARBA" id="ARBA00022475"/>
    </source>
</evidence>
<keyword evidence="3 8" id="KW-0812">Transmembrane</keyword>
<keyword evidence="7 8" id="KW-0472">Membrane</keyword>
<feature type="transmembrane region" description="Helical" evidence="8">
    <location>
        <begin position="44"/>
        <end position="64"/>
    </location>
</feature>
<comment type="subcellular location">
    <subcellularLocation>
        <location evidence="1">Cell membrane</location>
    </subcellularLocation>
</comment>
<sequence length="187" mass="19298">MTAPDNGFESLGTLGEDVLAEVVREGELLLSSQLQAGIAADQRALTFAGFATTAAGAVFGLVIANPMPKDVLPPTLVAVLGLTLATALLVAVVMAILSALPRQFFFPGNEPANWAPEHWSLPASAPRTLKAARVEQAQVLQAMITANKAGAERQAKLIRRAVWLAFGAAIAALAAAMAAYVVLAVAA</sequence>
<accession>A0ABW3C401</accession>
<keyword evidence="6" id="KW-0051">Antiviral defense</keyword>
<dbReference type="RefSeq" id="WP_381491360.1">
    <property type="nucleotide sequence ID" value="NZ_JBHTIK010000008.1"/>
</dbReference>
<evidence type="ECO:0000256" key="4">
    <source>
        <dbReference type="ARBA" id="ARBA00022741"/>
    </source>
</evidence>
<keyword evidence="11" id="KW-1185">Reference proteome</keyword>
<dbReference type="InterPro" id="IPR043760">
    <property type="entry name" value="PycTM_dom"/>
</dbReference>
<evidence type="ECO:0000256" key="5">
    <source>
        <dbReference type="ARBA" id="ARBA00022989"/>
    </source>
</evidence>
<keyword evidence="4" id="KW-0547">Nucleotide-binding</keyword>
<feature type="transmembrane region" description="Helical" evidence="8">
    <location>
        <begin position="76"/>
        <end position="100"/>
    </location>
</feature>
<feature type="transmembrane region" description="Helical" evidence="8">
    <location>
        <begin position="161"/>
        <end position="186"/>
    </location>
</feature>
<keyword evidence="2" id="KW-1003">Cell membrane</keyword>
<name>A0ABW3C401_SPHXN</name>
<proteinExistence type="predicted"/>
<evidence type="ECO:0000256" key="3">
    <source>
        <dbReference type="ARBA" id="ARBA00022692"/>
    </source>
</evidence>
<evidence type="ECO:0000256" key="6">
    <source>
        <dbReference type="ARBA" id="ARBA00023118"/>
    </source>
</evidence>
<gene>
    <name evidence="10" type="ORF">ACFQ00_12725</name>
</gene>
<evidence type="ECO:0000256" key="7">
    <source>
        <dbReference type="ARBA" id="ARBA00023136"/>
    </source>
</evidence>
<reference evidence="11" key="1">
    <citation type="journal article" date="2019" name="Int. J. Syst. Evol. Microbiol.">
        <title>The Global Catalogue of Microorganisms (GCM) 10K type strain sequencing project: providing services to taxonomists for standard genome sequencing and annotation.</title>
        <authorList>
            <consortium name="The Broad Institute Genomics Platform"/>
            <consortium name="The Broad Institute Genome Sequencing Center for Infectious Disease"/>
            <person name="Wu L."/>
            <person name="Ma J."/>
        </authorList>
    </citation>
    <scope>NUCLEOTIDE SEQUENCE [LARGE SCALE GENOMIC DNA]</scope>
    <source>
        <strain evidence="11">CCUG 52537</strain>
    </source>
</reference>
<evidence type="ECO:0000313" key="11">
    <source>
        <dbReference type="Proteomes" id="UP001597124"/>
    </source>
</evidence>
<dbReference type="Proteomes" id="UP001597124">
    <property type="component" value="Unassembled WGS sequence"/>
</dbReference>
<dbReference type="EMBL" id="JBHTIK010000008">
    <property type="protein sequence ID" value="MFD0849194.1"/>
    <property type="molecule type" value="Genomic_DNA"/>
</dbReference>
<dbReference type="Pfam" id="PF18967">
    <property type="entry name" value="PycTM"/>
    <property type="match status" value="1"/>
</dbReference>
<organism evidence="10 11">
    <name type="scientific">Sphingosinicella xenopeptidilytica</name>
    <dbReference type="NCBI Taxonomy" id="364098"/>
    <lineage>
        <taxon>Bacteria</taxon>
        <taxon>Pseudomonadati</taxon>
        <taxon>Pseudomonadota</taxon>
        <taxon>Alphaproteobacteria</taxon>
        <taxon>Sphingomonadales</taxon>
        <taxon>Sphingosinicellaceae</taxon>
        <taxon>Sphingosinicella</taxon>
    </lineage>
</organism>